<comment type="caution">
    <text evidence="10">The sequence shown here is derived from an EMBL/GenBank/DDBJ whole genome shotgun (WGS) entry which is preliminary data.</text>
</comment>
<feature type="domain" description="LEM" evidence="9">
    <location>
        <begin position="1"/>
        <end position="43"/>
    </location>
</feature>
<keyword evidence="4 8" id="KW-1133">Transmembrane helix</keyword>
<evidence type="ECO:0000313" key="10">
    <source>
        <dbReference type="EMBL" id="KAJ6221183.1"/>
    </source>
</evidence>
<comment type="subcellular location">
    <subcellularLocation>
        <location evidence="1">Nucleus inner membrane</location>
        <topology evidence="1">Multi-pass membrane protein</topology>
    </subcellularLocation>
</comment>
<keyword evidence="3 8" id="KW-0812">Transmembrane</keyword>
<dbReference type="Gene3D" id="1.10.720.40">
    <property type="match status" value="1"/>
</dbReference>
<dbReference type="PROSITE" id="PS50954">
    <property type="entry name" value="LEM"/>
    <property type="match status" value="1"/>
</dbReference>
<dbReference type="Pfam" id="PF09402">
    <property type="entry name" value="MSC"/>
    <property type="match status" value="1"/>
</dbReference>
<dbReference type="SUPFAM" id="SSF63451">
    <property type="entry name" value="LEM domain"/>
    <property type="match status" value="1"/>
</dbReference>
<dbReference type="GO" id="GO:0031490">
    <property type="term" value="F:chromatin DNA binding"/>
    <property type="evidence" value="ECO:0007669"/>
    <property type="project" value="TreeGrafter"/>
</dbReference>
<sequence length="811" mass="92257">MESPSNDEIFRRLTQEFKVKCGPVTDSTRRVYLKQLQKYVNENKRNVATVPTNDNDHQPHHHNDRHQEVLVISNNYDGGDRLANGSNGHHEPSNNQNDSFEVTEPVVIQSVRRRSSSRNSPKKKTIEELDAINSFNEVDKQIRKKNSSPRKTLKTSIVRKVNLNEVSASKLNNYSSESSEDDDDNSINQNLPPPQSSFHSSRIASPRIFNGETYKAPLARSPIRRINASTHVEKKGLSNYSDSESEFDDTKNDKLCQLLMSHRPGLGGRLASVKVKQSLFTKISSWFANLKSKFNRSQPDYNGSPSSTPLSSSINFSSSSNYISFALVMFVVTFFIFIFSVYFYAKFTLNTKNTVDLNDYAFIDNKSKLVASVCADEFKCLQFDSDRKPALNMVKEIKGYIDQAIRRRNCESNDPLQEITDFSFRTNEISKNLDGNVDSFITEREKILTGNPHHLFFHDFNNALKLIKNNPSWNMVVDESGFDETLKLSPQYRVQFPLKCNLWLFWNENLFTIIVTLVALAFPLISYFIYRRSKHVASEEQALVYDLIEKSIELLQSPDEPQSMPVLHIRDTLLSPSERKSTKFRRIWNRVVNHIENSESRVKVEFKKIDGEDFKAWKWIAANASSFMNDTDGEIDGHLGASTQTQKIGGVEWQGQAFGSSLTAKGSSTIGSDNSGRTNVNVSPSNFDIIRAKNYLALTRFMKIRNILEKEAHHSDPNWSTKIKNTILEKTAANSPTGTHDIVHIEIEDNSNEGLVFLKCATIEGATSAFHALHGWWCEKKLVSVKFLKEERYNLRFPHAKDATTPLVVAK</sequence>
<dbReference type="Proteomes" id="UP001142055">
    <property type="component" value="Chromosome 2"/>
</dbReference>
<dbReference type="AlphaFoldDB" id="A0A9Q0RMA1"/>
<keyword evidence="2" id="KW-0597">Phosphoprotein</keyword>
<feature type="compositionally biased region" description="Polar residues" evidence="7">
    <location>
        <begin position="186"/>
        <end position="203"/>
    </location>
</feature>
<dbReference type="InterPro" id="IPR003887">
    <property type="entry name" value="LEM_dom"/>
</dbReference>
<feature type="region of interest" description="Disordered" evidence="7">
    <location>
        <begin position="169"/>
        <end position="203"/>
    </location>
</feature>
<dbReference type="GO" id="GO:0030514">
    <property type="term" value="P:negative regulation of BMP signaling pathway"/>
    <property type="evidence" value="ECO:0007669"/>
    <property type="project" value="TreeGrafter"/>
</dbReference>
<accession>A0A9Q0RMA1</accession>
<dbReference type="OMA" id="KAWKWIA"/>
<dbReference type="Gene3D" id="3.30.70.330">
    <property type="match status" value="1"/>
</dbReference>
<proteinExistence type="predicted"/>
<feature type="transmembrane region" description="Helical" evidence="8">
    <location>
        <begin position="509"/>
        <end position="530"/>
    </location>
</feature>
<evidence type="ECO:0000256" key="1">
    <source>
        <dbReference type="ARBA" id="ARBA00004473"/>
    </source>
</evidence>
<evidence type="ECO:0000256" key="5">
    <source>
        <dbReference type="ARBA" id="ARBA00023136"/>
    </source>
</evidence>
<dbReference type="Pfam" id="PF03020">
    <property type="entry name" value="LEM"/>
    <property type="match status" value="1"/>
</dbReference>
<name>A0A9Q0RMA1_BLOTA</name>
<dbReference type="InterPro" id="IPR011015">
    <property type="entry name" value="LEM/LEM-like_dom_sf"/>
</dbReference>
<evidence type="ECO:0000256" key="7">
    <source>
        <dbReference type="SAM" id="MobiDB-lite"/>
    </source>
</evidence>
<dbReference type="EMBL" id="JAPWDV010000002">
    <property type="protein sequence ID" value="KAJ6221183.1"/>
    <property type="molecule type" value="Genomic_DNA"/>
</dbReference>
<evidence type="ECO:0000256" key="6">
    <source>
        <dbReference type="ARBA" id="ARBA00023242"/>
    </source>
</evidence>
<evidence type="ECO:0000256" key="2">
    <source>
        <dbReference type="ARBA" id="ARBA00022553"/>
    </source>
</evidence>
<protein>
    <recommendedName>
        <fullName evidence="9">LEM domain-containing protein</fullName>
    </recommendedName>
</protein>
<dbReference type="GO" id="GO:0006998">
    <property type="term" value="P:nuclear envelope organization"/>
    <property type="evidence" value="ECO:0007669"/>
    <property type="project" value="TreeGrafter"/>
</dbReference>
<dbReference type="PANTHER" id="PTHR13428">
    <property type="entry name" value="INNER NUCLEAR MEMBRANE PROTEIN MAN1 LEM DOMAIN CONTAINING PROTEIN"/>
    <property type="match status" value="1"/>
</dbReference>
<evidence type="ECO:0000256" key="3">
    <source>
        <dbReference type="ARBA" id="ARBA00022692"/>
    </source>
</evidence>
<dbReference type="OrthoDB" id="118234at2759"/>
<dbReference type="InterPro" id="IPR052277">
    <property type="entry name" value="INM_ESCRT-Associated"/>
</dbReference>
<evidence type="ECO:0000256" key="4">
    <source>
        <dbReference type="ARBA" id="ARBA00022989"/>
    </source>
</evidence>
<evidence type="ECO:0000313" key="11">
    <source>
        <dbReference type="Proteomes" id="UP001142055"/>
    </source>
</evidence>
<evidence type="ECO:0000256" key="8">
    <source>
        <dbReference type="SAM" id="Phobius"/>
    </source>
</evidence>
<dbReference type="InterPro" id="IPR018996">
    <property type="entry name" value="Man1/Src1-like_C"/>
</dbReference>
<dbReference type="GO" id="GO:0005637">
    <property type="term" value="C:nuclear inner membrane"/>
    <property type="evidence" value="ECO:0007669"/>
    <property type="project" value="UniProtKB-SubCell"/>
</dbReference>
<dbReference type="InterPro" id="IPR012677">
    <property type="entry name" value="Nucleotide-bd_a/b_plait_sf"/>
</dbReference>
<feature type="region of interest" description="Disordered" evidence="7">
    <location>
        <begin position="43"/>
        <end position="102"/>
    </location>
</feature>
<dbReference type="Gene3D" id="1.10.10.1180">
    <property type="entry name" value="MAN1, winged-helix domain"/>
    <property type="match status" value="1"/>
</dbReference>
<reference evidence="10" key="1">
    <citation type="submission" date="2022-12" db="EMBL/GenBank/DDBJ databases">
        <title>Genome assemblies of Blomia tropicalis.</title>
        <authorList>
            <person name="Cui Y."/>
        </authorList>
    </citation>
    <scope>NUCLEOTIDE SEQUENCE</scope>
    <source>
        <tissue evidence="10">Adult mites</tissue>
    </source>
</reference>
<keyword evidence="11" id="KW-1185">Reference proteome</keyword>
<feature type="transmembrane region" description="Helical" evidence="8">
    <location>
        <begin position="322"/>
        <end position="345"/>
    </location>
</feature>
<dbReference type="PANTHER" id="PTHR13428:SF12">
    <property type="entry name" value="INNER NUCLEAR MEMBRANE PROTEIN MAN1"/>
    <property type="match status" value="1"/>
</dbReference>
<keyword evidence="6" id="KW-0539">Nucleus</keyword>
<dbReference type="CDD" id="cd12934">
    <property type="entry name" value="LEM"/>
    <property type="match status" value="1"/>
</dbReference>
<organism evidence="10 11">
    <name type="scientific">Blomia tropicalis</name>
    <name type="common">Mite</name>
    <dbReference type="NCBI Taxonomy" id="40697"/>
    <lineage>
        <taxon>Eukaryota</taxon>
        <taxon>Metazoa</taxon>
        <taxon>Ecdysozoa</taxon>
        <taxon>Arthropoda</taxon>
        <taxon>Chelicerata</taxon>
        <taxon>Arachnida</taxon>
        <taxon>Acari</taxon>
        <taxon>Acariformes</taxon>
        <taxon>Sarcoptiformes</taxon>
        <taxon>Astigmata</taxon>
        <taxon>Glycyphagoidea</taxon>
        <taxon>Echimyopodidae</taxon>
        <taxon>Blomia</taxon>
    </lineage>
</organism>
<dbReference type="InterPro" id="IPR041885">
    <property type="entry name" value="MAN1_winged_helix_dom"/>
</dbReference>
<keyword evidence="5 8" id="KW-0472">Membrane</keyword>
<evidence type="ECO:0000259" key="9">
    <source>
        <dbReference type="PROSITE" id="PS50954"/>
    </source>
</evidence>
<gene>
    <name evidence="10" type="ORF">RDWZM_006995</name>
</gene>